<comment type="miscellaneous">
    <text evidence="2">Reaction mechanism of ThiL seems to utilize a direct, inline transfer of the gamma-phosphate of ATP to TMP rather than a phosphorylated enzyme intermediate.</text>
</comment>
<feature type="binding site" evidence="2">
    <location>
        <position position="48"/>
    </location>
    <ligand>
        <name>Mg(2+)</name>
        <dbReference type="ChEBI" id="CHEBI:18420"/>
        <label>1</label>
    </ligand>
</feature>
<name>F4QQH8_9CAUL</name>
<feature type="binding site" evidence="2">
    <location>
        <position position="77"/>
    </location>
    <ligand>
        <name>Mg(2+)</name>
        <dbReference type="ChEBI" id="CHEBI:18420"/>
        <label>2</label>
    </ligand>
</feature>
<feature type="binding site" evidence="2">
    <location>
        <position position="268"/>
    </location>
    <ligand>
        <name>substrate</name>
    </ligand>
</feature>
<feature type="binding site" evidence="2">
    <location>
        <position position="151"/>
    </location>
    <ligand>
        <name>ATP</name>
        <dbReference type="ChEBI" id="CHEBI:30616"/>
    </ligand>
</feature>
<protein>
    <recommendedName>
        <fullName evidence="2">Thiamine-monophosphate kinase</fullName>
        <shortName evidence="2">TMP kinase</shortName>
        <shortName evidence="2">Thiamine-phosphate kinase</shortName>
        <ecNumber evidence="2">2.7.4.16</ecNumber>
    </recommendedName>
</protein>
<dbReference type="Gene3D" id="3.30.1330.10">
    <property type="entry name" value="PurM-like, N-terminal domain"/>
    <property type="match status" value="1"/>
</dbReference>
<comment type="caution">
    <text evidence="2">Lacks conserved residue(s) required for the propagation of feature annotation.</text>
</comment>
<feature type="binding site" evidence="2">
    <location>
        <position position="49"/>
    </location>
    <ligand>
        <name>Mg(2+)</name>
        <dbReference type="ChEBI" id="CHEBI:18420"/>
        <label>1</label>
    </ligand>
</feature>
<dbReference type="UniPathway" id="UPA00060">
    <property type="reaction ID" value="UER00142"/>
</dbReference>
<feature type="binding site" evidence="2">
    <location>
        <position position="220"/>
    </location>
    <ligand>
        <name>Mg(2+)</name>
        <dbReference type="ChEBI" id="CHEBI:18420"/>
        <label>5</label>
    </ligand>
</feature>
<dbReference type="InterPro" id="IPR006283">
    <property type="entry name" value="ThiL-like"/>
</dbReference>
<sequence>MSEHQHDEFSIIDQLFKPLAGLAKEARGLIDDVAVIAADSHHDLVISTDAMVAGIHFFENDPLDLVARKLMRVNLSDIIAKGAIPYGYTLVTAWPRGTTYSEKQDFVRGLKIEQDRFGLDLFGGDTVSTYGPLHVSMTIFGRVPPGRALSRLGARPGDKLLVSGYIGQGYLGLKALQGEFLGVTHADENDIISAYHLPEIRPDLAVCVRDHARASMDISDGLLADADHMARANKIMIRIDLNKVPTSLAARTAMGAGLSPVELVTGGDDYQILCAADDAGARALVMSGFYEIGTCLGLSDDTPAGAELWADGRRIDVATKGYSHPL</sequence>
<dbReference type="CDD" id="cd02194">
    <property type="entry name" value="ThiL"/>
    <property type="match status" value="1"/>
</dbReference>
<dbReference type="InterPro" id="IPR016188">
    <property type="entry name" value="PurM-like_N"/>
</dbReference>
<evidence type="ECO:0000259" key="3">
    <source>
        <dbReference type="Pfam" id="PF00586"/>
    </source>
</evidence>
<feature type="binding site" evidence="2">
    <location>
        <position position="32"/>
    </location>
    <ligand>
        <name>Mg(2+)</name>
        <dbReference type="ChEBI" id="CHEBI:18420"/>
        <label>4</label>
    </ligand>
</feature>
<evidence type="ECO:0000256" key="1">
    <source>
        <dbReference type="ARBA" id="ARBA00022977"/>
    </source>
</evidence>
<dbReference type="PANTHER" id="PTHR30270:SF0">
    <property type="entry name" value="THIAMINE-MONOPHOSPHATE KINASE"/>
    <property type="match status" value="1"/>
</dbReference>
<evidence type="ECO:0000313" key="6">
    <source>
        <dbReference type="Proteomes" id="UP000006512"/>
    </source>
</evidence>
<dbReference type="InterPro" id="IPR010918">
    <property type="entry name" value="PurM-like_C_dom"/>
</dbReference>
<comment type="catalytic activity">
    <reaction evidence="2">
        <text>thiamine phosphate + ATP = thiamine diphosphate + ADP</text>
        <dbReference type="Rhea" id="RHEA:15913"/>
        <dbReference type="ChEBI" id="CHEBI:30616"/>
        <dbReference type="ChEBI" id="CHEBI:37575"/>
        <dbReference type="ChEBI" id="CHEBI:58937"/>
        <dbReference type="ChEBI" id="CHEBI:456216"/>
        <dbReference type="EC" id="2.7.4.16"/>
    </reaction>
</comment>
<keyword evidence="2" id="KW-0067">ATP-binding</keyword>
<feature type="domain" description="PurM-like C-terminal" evidence="4">
    <location>
        <begin position="155"/>
        <end position="259"/>
    </location>
</feature>
<keyword evidence="2 5" id="KW-0418">Kinase</keyword>
<dbReference type="OrthoDB" id="9802811at2"/>
<comment type="pathway">
    <text evidence="2">Cofactor biosynthesis; thiamine diphosphate biosynthesis; thiamine diphosphate from thiamine phosphate: step 1/1.</text>
</comment>
<keyword evidence="2 5" id="KW-0808">Transferase</keyword>
<dbReference type="Proteomes" id="UP000006512">
    <property type="component" value="Unassembled WGS sequence"/>
</dbReference>
<dbReference type="Pfam" id="PF02769">
    <property type="entry name" value="AIRS_C"/>
    <property type="match status" value="1"/>
</dbReference>
<dbReference type="GO" id="GO:0009030">
    <property type="term" value="F:thiamine-phosphate kinase activity"/>
    <property type="evidence" value="ECO:0007669"/>
    <property type="project" value="UniProtKB-UniRule"/>
</dbReference>
<dbReference type="GO" id="GO:0009228">
    <property type="term" value="P:thiamine biosynthetic process"/>
    <property type="evidence" value="ECO:0007669"/>
    <property type="project" value="UniProtKB-KW"/>
</dbReference>
<dbReference type="PIRSF" id="PIRSF005303">
    <property type="entry name" value="Thiam_monoph_kin"/>
    <property type="match status" value="1"/>
</dbReference>
<feature type="domain" description="PurM-like N-terminal" evidence="3">
    <location>
        <begin position="31"/>
        <end position="143"/>
    </location>
</feature>
<dbReference type="Pfam" id="PF00586">
    <property type="entry name" value="AIRS"/>
    <property type="match status" value="1"/>
</dbReference>
<keyword evidence="6" id="KW-1185">Reference proteome</keyword>
<dbReference type="EMBL" id="GL883079">
    <property type="protein sequence ID" value="EGF90465.1"/>
    <property type="molecule type" value="Genomic_DNA"/>
</dbReference>
<comment type="similarity">
    <text evidence="2">Belongs to the thiamine-monophosphate kinase family.</text>
</comment>
<dbReference type="NCBIfam" id="TIGR01379">
    <property type="entry name" value="thiL"/>
    <property type="match status" value="1"/>
</dbReference>
<dbReference type="GO" id="GO:0005524">
    <property type="term" value="F:ATP binding"/>
    <property type="evidence" value="ECO:0007669"/>
    <property type="project" value="UniProtKB-UniRule"/>
</dbReference>
<dbReference type="SUPFAM" id="SSF56042">
    <property type="entry name" value="PurM C-terminal domain-like"/>
    <property type="match status" value="1"/>
</dbReference>
<dbReference type="GO" id="GO:0009229">
    <property type="term" value="P:thiamine diphosphate biosynthetic process"/>
    <property type="evidence" value="ECO:0007669"/>
    <property type="project" value="UniProtKB-UniRule"/>
</dbReference>
<feature type="binding site" evidence="2">
    <location>
        <position position="77"/>
    </location>
    <ligand>
        <name>Mg(2+)</name>
        <dbReference type="ChEBI" id="CHEBI:18420"/>
        <label>3</label>
    </ligand>
</feature>
<accession>F4QQH8</accession>
<proteinExistence type="inferred from homology"/>
<dbReference type="AlphaFoldDB" id="F4QQH8"/>
<dbReference type="EC" id="2.7.4.16" evidence="2"/>
<dbReference type="GO" id="GO:0000287">
    <property type="term" value="F:magnesium ion binding"/>
    <property type="evidence" value="ECO:0007669"/>
    <property type="project" value="UniProtKB-UniRule"/>
</dbReference>
<dbReference type="eggNOG" id="COG0611">
    <property type="taxonomic scope" value="Bacteria"/>
</dbReference>
<feature type="binding site" evidence="2">
    <location>
        <position position="125"/>
    </location>
    <ligand>
        <name>Mg(2+)</name>
        <dbReference type="ChEBI" id="CHEBI:18420"/>
        <label>1</label>
    </ligand>
</feature>
<dbReference type="HOGENOM" id="CLU_046964_3_0_5"/>
<organism evidence="5 6">
    <name type="scientific">Asticcacaulis biprosthecium C19</name>
    <dbReference type="NCBI Taxonomy" id="715226"/>
    <lineage>
        <taxon>Bacteria</taxon>
        <taxon>Pseudomonadati</taxon>
        <taxon>Pseudomonadota</taxon>
        <taxon>Alphaproteobacteria</taxon>
        <taxon>Caulobacterales</taxon>
        <taxon>Caulobacteraceae</taxon>
        <taxon>Asticcacaulis</taxon>
    </lineage>
</organism>
<feature type="binding site" evidence="2">
    <location>
        <position position="77"/>
    </location>
    <ligand>
        <name>Mg(2+)</name>
        <dbReference type="ChEBI" id="CHEBI:18420"/>
        <label>4</label>
    </ligand>
</feature>
<feature type="binding site" evidence="2">
    <location>
        <position position="47"/>
    </location>
    <ligand>
        <name>Mg(2+)</name>
        <dbReference type="ChEBI" id="CHEBI:18420"/>
        <label>4</label>
    </ligand>
</feature>
<dbReference type="InterPro" id="IPR036676">
    <property type="entry name" value="PurM-like_C_sf"/>
</dbReference>
<dbReference type="RefSeq" id="WP_006274269.1">
    <property type="nucleotide sequence ID" value="NZ_GL883079.1"/>
</dbReference>
<dbReference type="SUPFAM" id="SSF55326">
    <property type="entry name" value="PurM N-terminal domain-like"/>
    <property type="match status" value="1"/>
</dbReference>
<keyword evidence="1 2" id="KW-0784">Thiamine biosynthesis</keyword>
<feature type="binding site" evidence="2">
    <location>
        <position position="217"/>
    </location>
    <ligand>
        <name>Mg(2+)</name>
        <dbReference type="ChEBI" id="CHEBI:18420"/>
        <label>3</label>
    </ligand>
</feature>
<feature type="binding site" evidence="2">
    <location>
        <position position="56"/>
    </location>
    <ligand>
        <name>substrate</name>
    </ligand>
</feature>
<dbReference type="Gene3D" id="3.90.650.10">
    <property type="entry name" value="PurM-like C-terminal domain"/>
    <property type="match status" value="1"/>
</dbReference>
<feature type="binding site" evidence="2">
    <location>
        <begin position="124"/>
        <end position="125"/>
    </location>
    <ligand>
        <name>ATP</name>
        <dbReference type="ChEBI" id="CHEBI:30616"/>
    </ligand>
</feature>
<keyword evidence="2" id="KW-0547">Nucleotide-binding</keyword>
<dbReference type="STRING" id="715226.ABI_34870"/>
<dbReference type="InterPro" id="IPR036921">
    <property type="entry name" value="PurM-like_N_sf"/>
</dbReference>
<feature type="binding site" evidence="2">
    <location>
        <position position="32"/>
    </location>
    <ligand>
        <name>Mg(2+)</name>
        <dbReference type="ChEBI" id="CHEBI:18420"/>
        <label>3</label>
    </ligand>
</feature>
<gene>
    <name evidence="2 5" type="primary">thiL</name>
    <name evidence="5" type="ORF">ABI_34870</name>
</gene>
<dbReference type="PANTHER" id="PTHR30270">
    <property type="entry name" value="THIAMINE-MONOPHOSPHATE KINASE"/>
    <property type="match status" value="1"/>
</dbReference>
<evidence type="ECO:0000256" key="2">
    <source>
        <dbReference type="HAMAP-Rule" id="MF_02128"/>
    </source>
</evidence>
<reference evidence="6" key="1">
    <citation type="submission" date="2011-03" db="EMBL/GenBank/DDBJ databases">
        <title>Draft genome sequence of Brevundimonas diminuta.</title>
        <authorList>
            <person name="Brown P.J.B."/>
            <person name="Buechlein A."/>
            <person name="Hemmerich C."/>
            <person name="Brun Y.V."/>
        </authorList>
    </citation>
    <scope>NUCLEOTIDE SEQUENCE [LARGE SCALE GENOMIC DNA]</scope>
    <source>
        <strain evidence="6">C19</strain>
    </source>
</reference>
<keyword evidence="2" id="KW-0479">Metal-binding</keyword>
<feature type="binding site" evidence="2">
    <location>
        <position position="219"/>
    </location>
    <ligand>
        <name>ATP</name>
        <dbReference type="ChEBI" id="CHEBI:30616"/>
    </ligand>
</feature>
<dbReference type="HAMAP" id="MF_02128">
    <property type="entry name" value="TMP_kinase"/>
    <property type="match status" value="1"/>
</dbReference>
<keyword evidence="2" id="KW-0460">Magnesium</keyword>
<comment type="function">
    <text evidence="2">Catalyzes the ATP-dependent phosphorylation of thiamine-monophosphate (TMP) to form thiamine-pyrophosphate (TPP), the active form of vitamin B1.</text>
</comment>
<evidence type="ECO:0000313" key="5">
    <source>
        <dbReference type="EMBL" id="EGF90465.1"/>
    </source>
</evidence>
<feature type="binding site" evidence="2">
    <location>
        <position position="49"/>
    </location>
    <ligand>
        <name>Mg(2+)</name>
        <dbReference type="ChEBI" id="CHEBI:18420"/>
        <label>2</label>
    </ligand>
</feature>
<evidence type="ECO:0000259" key="4">
    <source>
        <dbReference type="Pfam" id="PF02769"/>
    </source>
</evidence>
<feature type="binding site" evidence="2">
    <location>
        <position position="322"/>
    </location>
    <ligand>
        <name>substrate</name>
    </ligand>
</feature>